<feature type="non-terminal residue" evidence="1">
    <location>
        <position position="37"/>
    </location>
</feature>
<proteinExistence type="predicted"/>
<dbReference type="AlphaFoldDB" id="A0A381VS91"/>
<dbReference type="EMBL" id="UINC01009456">
    <property type="protein sequence ID" value="SVA42403.1"/>
    <property type="molecule type" value="Genomic_DNA"/>
</dbReference>
<evidence type="ECO:0000313" key="1">
    <source>
        <dbReference type="EMBL" id="SVA42403.1"/>
    </source>
</evidence>
<gene>
    <name evidence="1" type="ORF">METZ01_LOCUS95257</name>
</gene>
<accession>A0A381VS91</accession>
<protein>
    <submittedName>
        <fullName evidence="1">Uncharacterized protein</fullName>
    </submittedName>
</protein>
<organism evidence="1">
    <name type="scientific">marine metagenome</name>
    <dbReference type="NCBI Taxonomy" id="408172"/>
    <lineage>
        <taxon>unclassified sequences</taxon>
        <taxon>metagenomes</taxon>
        <taxon>ecological metagenomes</taxon>
    </lineage>
</organism>
<reference evidence="1" key="1">
    <citation type="submission" date="2018-05" db="EMBL/GenBank/DDBJ databases">
        <authorList>
            <person name="Lanie J.A."/>
            <person name="Ng W.-L."/>
            <person name="Kazmierczak K.M."/>
            <person name="Andrzejewski T.M."/>
            <person name="Davidsen T.M."/>
            <person name="Wayne K.J."/>
            <person name="Tettelin H."/>
            <person name="Glass J.I."/>
            <person name="Rusch D."/>
            <person name="Podicherti R."/>
            <person name="Tsui H.-C.T."/>
            <person name="Winkler M.E."/>
        </authorList>
    </citation>
    <scope>NUCLEOTIDE SEQUENCE</scope>
</reference>
<sequence length="37" mass="4334">MKFENSCVFCGYGPELWGLKYAAHCVLNYSRMAEHDY</sequence>
<name>A0A381VS91_9ZZZZ</name>